<dbReference type="InterPro" id="IPR052797">
    <property type="entry name" value="RegFact_GeneExpr_CellDeath"/>
</dbReference>
<keyword evidence="1" id="KW-0862">Zinc</keyword>
<sequence>MNVCPTEKKNRKIAASGKKVYNCEYCDAGFNSISGLTRHRTTKHADEYSPPTILCPICRETVRSHRELAEHAHQQHAEDSDDFVVETVAFQNVEDYQVTERIDGVTVEHCLTHLGHEGRPSQLRLDESAEKNLAAKCRVQPGRLHNFDTVSIHAALLYAAAGRRSQQNCGLSLSSAEGEEADSVQDALYSSDGDEEMMEAAVDDEVESAVGVGAEETLRSSTDIQDGNRDLLQRIEMEMALIRENVIKMMRRPTEGAQMSMEQTLRNLEQLRKTTDSLADNAEGNDQNMRLARRADVPPVGRPQAPTPIRKLQKRAHLRKEEQGKRRKPLLEIPDCAHDERDACAVCLRMQPSNSTNNQICWIQCPTCEDWMHTECISNNVCPHDGTELDSSDADFCKVNLSAPFCVLVAIFVHSKTAMFIDTLYALEDGVVIEPSRAEGLAIHSGFNLIAVGTRKLISVHTQYFEDKYIGELVGSIQLSEPISGSGFVELKFISEYQLFYCDSNSCSLCTALNKEWSCAALLLSWNGTAVSSILGVSVAQIFGKLFVRVVERTRAAVLTYFINDSRLLTPEQSAPDAPYIKEFSTSSGFSRGLYVYFLGSASQPYEPFINANLGKENRTITKITRTPATWRRRKPEGHFRGGHDHRSASLPGDAGATGRGGSRSGPGPGCTVDAVELPIRAPEFPGKSS</sequence>
<dbReference type="Gene3D" id="3.30.160.60">
    <property type="entry name" value="Classic Zinc Finger"/>
    <property type="match status" value="1"/>
</dbReference>
<dbReference type="SMART" id="SM00355">
    <property type="entry name" value="ZnF_C2H2"/>
    <property type="match status" value="2"/>
</dbReference>
<dbReference type="InterPro" id="IPR036236">
    <property type="entry name" value="Znf_C2H2_sf"/>
</dbReference>
<name>A0ABR1EQ92_NECAM</name>
<organism evidence="4 5">
    <name type="scientific">Necator americanus</name>
    <name type="common">Human hookworm</name>
    <dbReference type="NCBI Taxonomy" id="51031"/>
    <lineage>
        <taxon>Eukaryota</taxon>
        <taxon>Metazoa</taxon>
        <taxon>Ecdysozoa</taxon>
        <taxon>Nematoda</taxon>
        <taxon>Chromadorea</taxon>
        <taxon>Rhabditida</taxon>
        <taxon>Rhabditina</taxon>
        <taxon>Rhabditomorpha</taxon>
        <taxon>Strongyloidea</taxon>
        <taxon>Ancylostomatidae</taxon>
        <taxon>Bunostominae</taxon>
        <taxon>Necator</taxon>
    </lineage>
</organism>
<protein>
    <recommendedName>
        <fullName evidence="3">C2H2-type domain-containing protein</fullName>
    </recommendedName>
</protein>
<gene>
    <name evidence="4" type="primary">Necator_chrX.g25085</name>
    <name evidence="4" type="ORF">RB195_024919</name>
</gene>
<feature type="domain" description="C2H2-type" evidence="3">
    <location>
        <begin position="21"/>
        <end position="49"/>
    </location>
</feature>
<keyword evidence="1" id="KW-0863">Zinc-finger</keyword>
<dbReference type="PROSITE" id="PS00028">
    <property type="entry name" value="ZINC_FINGER_C2H2_1"/>
    <property type="match status" value="2"/>
</dbReference>
<evidence type="ECO:0000256" key="2">
    <source>
        <dbReference type="SAM" id="MobiDB-lite"/>
    </source>
</evidence>
<keyword evidence="5" id="KW-1185">Reference proteome</keyword>
<dbReference type="SUPFAM" id="SSF57667">
    <property type="entry name" value="beta-beta-alpha zinc fingers"/>
    <property type="match status" value="1"/>
</dbReference>
<accession>A0ABR1EQ92</accession>
<keyword evidence="1" id="KW-0479">Metal-binding</keyword>
<reference evidence="4 5" key="1">
    <citation type="submission" date="2023-08" db="EMBL/GenBank/DDBJ databases">
        <title>A Necator americanus chromosomal reference genome.</title>
        <authorList>
            <person name="Ilik V."/>
            <person name="Petrzelkova K.J."/>
            <person name="Pardy F."/>
            <person name="Fuh T."/>
            <person name="Niatou-Singa F.S."/>
            <person name="Gouil Q."/>
            <person name="Baker L."/>
            <person name="Ritchie M.E."/>
            <person name="Jex A.R."/>
            <person name="Gazzola D."/>
            <person name="Li H."/>
            <person name="Toshio Fujiwara R."/>
            <person name="Zhan B."/>
            <person name="Aroian R.V."/>
            <person name="Pafco B."/>
            <person name="Schwarz E.M."/>
        </authorList>
    </citation>
    <scope>NUCLEOTIDE SEQUENCE [LARGE SCALE GENOMIC DNA]</scope>
    <source>
        <strain evidence="4 5">Aroian</strain>
        <tissue evidence="4">Whole animal</tissue>
    </source>
</reference>
<evidence type="ECO:0000259" key="3">
    <source>
        <dbReference type="PROSITE" id="PS50157"/>
    </source>
</evidence>
<dbReference type="InterPro" id="IPR013087">
    <property type="entry name" value="Znf_C2H2_type"/>
</dbReference>
<comment type="caution">
    <text evidence="4">The sequence shown here is derived from an EMBL/GenBank/DDBJ whole genome shotgun (WGS) entry which is preliminary data.</text>
</comment>
<dbReference type="PANTHER" id="PTHR33936">
    <property type="entry name" value="PROTEIN CBG17840"/>
    <property type="match status" value="1"/>
</dbReference>
<dbReference type="Proteomes" id="UP001303046">
    <property type="component" value="Unassembled WGS sequence"/>
</dbReference>
<evidence type="ECO:0000313" key="4">
    <source>
        <dbReference type="EMBL" id="KAK6764773.1"/>
    </source>
</evidence>
<evidence type="ECO:0000256" key="1">
    <source>
        <dbReference type="PROSITE-ProRule" id="PRU00042"/>
    </source>
</evidence>
<feature type="region of interest" description="Disordered" evidence="2">
    <location>
        <begin position="630"/>
        <end position="690"/>
    </location>
</feature>
<proteinExistence type="predicted"/>
<evidence type="ECO:0000313" key="5">
    <source>
        <dbReference type="Proteomes" id="UP001303046"/>
    </source>
</evidence>
<dbReference type="EMBL" id="JAVFWL010000006">
    <property type="protein sequence ID" value="KAK6764773.1"/>
    <property type="molecule type" value="Genomic_DNA"/>
</dbReference>
<dbReference type="PROSITE" id="PS50157">
    <property type="entry name" value="ZINC_FINGER_C2H2_2"/>
    <property type="match status" value="1"/>
</dbReference>
<feature type="compositionally biased region" description="Gly residues" evidence="2">
    <location>
        <begin position="656"/>
        <end position="669"/>
    </location>
</feature>
<feature type="compositionally biased region" description="Basic and acidic residues" evidence="2">
    <location>
        <begin position="637"/>
        <end position="648"/>
    </location>
</feature>
<dbReference type="PANTHER" id="PTHR33936:SF24">
    <property type="entry name" value="C2H2-TYPE DOMAIN-CONTAINING PROTEIN"/>
    <property type="match status" value="1"/>
</dbReference>